<dbReference type="HOGENOM" id="CLU_2396510_0_0_11"/>
<sequence>MPITPDTPTTTWRDRRRAGRHERLERDNIPAAILLDYARMEIEGHLVDISCADMPTLAGVTWVGRWEMNLKREGWSRLLRWREIPRPGHVRRY</sequence>
<name>B2HEG8_MYCMM</name>
<evidence type="ECO:0000313" key="2">
    <source>
        <dbReference type="Proteomes" id="UP000001190"/>
    </source>
</evidence>
<dbReference type="STRING" id="216594.MMAR_4588"/>
<protein>
    <submittedName>
        <fullName evidence="1">Uncharacterized protein</fullName>
    </submittedName>
</protein>
<reference evidence="1 2" key="1">
    <citation type="journal article" date="2008" name="Genome Res.">
        <title>Insights from the complete genome sequence of Mycobacterium marinum on the evolution of Mycobacterium tuberculosis.</title>
        <authorList>
            <person name="Stinear T.P."/>
            <person name="Seemann T."/>
            <person name="Harrison P.F."/>
            <person name="Jenkin G.A."/>
            <person name="Davies J.K."/>
            <person name="Johnson P.D."/>
            <person name="Abdellah Z."/>
            <person name="Arrowsmith C."/>
            <person name="Chillingworth T."/>
            <person name="Churcher C."/>
            <person name="Clarke K."/>
            <person name="Cronin A."/>
            <person name="Davis P."/>
            <person name="Goodhead I."/>
            <person name="Holroyd N."/>
            <person name="Jagels K."/>
            <person name="Lord A."/>
            <person name="Moule S."/>
            <person name="Mungall K."/>
            <person name="Norbertczak H."/>
            <person name="Quail M.A."/>
            <person name="Rabbinowitsch E."/>
            <person name="Walker D."/>
            <person name="White B."/>
            <person name="Whitehead S."/>
            <person name="Small P.L."/>
            <person name="Brosch R."/>
            <person name="Ramakrishnan L."/>
            <person name="Fischbach M.A."/>
            <person name="Parkhill J."/>
            <person name="Cole S.T."/>
        </authorList>
    </citation>
    <scope>NUCLEOTIDE SEQUENCE [LARGE SCALE GENOMIC DNA]</scope>
    <source>
        <strain evidence="2">ATCC BAA-535 / M</strain>
    </source>
</reference>
<dbReference type="OrthoDB" id="4735704at2"/>
<gene>
    <name evidence="1" type="ordered locus">MMAR_4588</name>
</gene>
<proteinExistence type="predicted"/>
<dbReference type="EMBL" id="CP000854">
    <property type="protein sequence ID" value="ACC42993.1"/>
    <property type="molecule type" value="Genomic_DNA"/>
</dbReference>
<accession>B2HEG8</accession>
<dbReference type="KEGG" id="mmi:MMAR_4588"/>
<dbReference type="AlphaFoldDB" id="B2HEG8"/>
<keyword evidence="2" id="KW-1185">Reference proteome</keyword>
<dbReference type="Proteomes" id="UP000001190">
    <property type="component" value="Chromosome"/>
</dbReference>
<organism evidence="1 2">
    <name type="scientific">Mycobacterium marinum (strain ATCC BAA-535 / M)</name>
    <dbReference type="NCBI Taxonomy" id="216594"/>
    <lineage>
        <taxon>Bacteria</taxon>
        <taxon>Bacillati</taxon>
        <taxon>Actinomycetota</taxon>
        <taxon>Actinomycetes</taxon>
        <taxon>Mycobacteriales</taxon>
        <taxon>Mycobacteriaceae</taxon>
        <taxon>Mycobacterium</taxon>
        <taxon>Mycobacterium ulcerans group</taxon>
    </lineage>
</organism>
<dbReference type="RefSeq" id="WP_012396136.1">
    <property type="nucleotide sequence ID" value="NC_010612.1"/>
</dbReference>
<evidence type="ECO:0000313" key="1">
    <source>
        <dbReference type="EMBL" id="ACC42993.1"/>
    </source>
</evidence>